<evidence type="ECO:0000313" key="1">
    <source>
        <dbReference type="EMBL" id="MCU6668240.1"/>
    </source>
</evidence>
<dbReference type="RefSeq" id="WP_271266827.1">
    <property type="nucleotide sequence ID" value="NZ_JAMGZJ010000069.1"/>
</dbReference>
<keyword evidence="2" id="KW-1185">Reference proteome</keyword>
<gene>
    <name evidence="1" type="ORF">M8013_05645</name>
</gene>
<comment type="caution">
    <text evidence="1">The sequence shown here is derived from an EMBL/GenBank/DDBJ whole genome shotgun (WGS) entry which is preliminary data.</text>
</comment>
<dbReference type="EMBL" id="JAMGZJ010000069">
    <property type="protein sequence ID" value="MCU6668240.1"/>
    <property type="molecule type" value="Genomic_DNA"/>
</dbReference>
<accession>A0A9J6Q941</accession>
<proteinExistence type="predicted"/>
<sequence>MTIFKKLAVGVFCIIFSKMVMSAEIGLNYESAGQKFILKKECIAGMRITHIEPQDIFSLNLRLKDSSDCAQQLNAIIKTNINGRLKIYFNAKLLMDSFLTGSLKTELGYKMPLENEQTGKDILSFYKISN</sequence>
<dbReference type="Proteomes" id="UP001061282">
    <property type="component" value="Unassembled WGS sequence"/>
</dbReference>
<reference evidence="1" key="1">
    <citation type="submission" date="2022-05" db="EMBL/GenBank/DDBJ databases">
        <title>Description of a novel species of Leclercia; Leclercia tamurae and the Proposal for a Novel Genus Silvania gen. nov. Containing Two Novel Species Silvania hatchlandensis sp. nov. and Silvania confinis sp. nov. Isolated from the Rhizosphere of Oak.</title>
        <authorList>
            <person name="Maddock D.W."/>
            <person name="Brady C.L."/>
            <person name="Denman S."/>
            <person name="Arnold D."/>
        </authorList>
    </citation>
    <scope>NUCLEOTIDE SEQUENCE</scope>
    <source>
        <strain evidence="1">H4N4</strain>
    </source>
</reference>
<dbReference type="AlphaFoldDB" id="A0A9J6Q941"/>
<name>A0A9J6Q941_9ENTR</name>
<protein>
    <submittedName>
        <fullName evidence="1">Uncharacterized protein</fullName>
    </submittedName>
</protein>
<organism evidence="1 2">
    <name type="scientific">Silvania confinis</name>
    <dbReference type="NCBI Taxonomy" id="2926470"/>
    <lineage>
        <taxon>Bacteria</taxon>
        <taxon>Pseudomonadati</taxon>
        <taxon>Pseudomonadota</taxon>
        <taxon>Gammaproteobacteria</taxon>
        <taxon>Enterobacterales</taxon>
        <taxon>Enterobacteriaceae</taxon>
        <taxon>Silvania</taxon>
    </lineage>
</organism>
<evidence type="ECO:0000313" key="2">
    <source>
        <dbReference type="Proteomes" id="UP001061282"/>
    </source>
</evidence>